<dbReference type="VEuPathDB" id="CryptoDB:Vbra_10599"/>
<evidence type="ECO:0000256" key="1">
    <source>
        <dbReference type="SAM" id="MobiDB-lite"/>
    </source>
</evidence>
<dbReference type="Proteomes" id="UP000041254">
    <property type="component" value="Unassembled WGS sequence"/>
</dbReference>
<evidence type="ECO:0000313" key="2">
    <source>
        <dbReference type="EMBL" id="CEM38612.1"/>
    </source>
</evidence>
<feature type="region of interest" description="Disordered" evidence="1">
    <location>
        <begin position="1"/>
        <end position="34"/>
    </location>
</feature>
<feature type="compositionally biased region" description="Basic and acidic residues" evidence="1">
    <location>
        <begin position="8"/>
        <end position="21"/>
    </location>
</feature>
<feature type="compositionally biased region" description="Low complexity" evidence="1">
    <location>
        <begin position="517"/>
        <end position="527"/>
    </location>
</feature>
<evidence type="ECO:0000313" key="3">
    <source>
        <dbReference type="Proteomes" id="UP000041254"/>
    </source>
</evidence>
<feature type="region of interest" description="Disordered" evidence="1">
    <location>
        <begin position="460"/>
        <end position="537"/>
    </location>
</feature>
<accession>A0A0G4H4B9</accession>
<proteinExistence type="predicted"/>
<feature type="compositionally biased region" description="Polar residues" evidence="1">
    <location>
        <begin position="391"/>
        <end position="400"/>
    </location>
</feature>
<feature type="compositionally biased region" description="Acidic residues" evidence="1">
    <location>
        <begin position="22"/>
        <end position="33"/>
    </location>
</feature>
<protein>
    <submittedName>
        <fullName evidence="2">Uncharacterized protein</fullName>
    </submittedName>
</protein>
<feature type="compositionally biased region" description="Acidic residues" evidence="1">
    <location>
        <begin position="460"/>
        <end position="472"/>
    </location>
</feature>
<sequence length="537" mass="59829">MMGSWNLREMESRARGPAADREGDEDSSLEEGTADVRTAAPVLRPSVVEDRAFCFVFARHVLDKDLFCDTFSSGVGPFLERHSGCLDEEEFALHLQYLWLNGAPGDAAIDAELAAATAAYPNPDSEPPLSPSILSLLAMPLVVPLCAPWLFCLVAVPLVGPTLLEFLSTMSNQATWALDLHSREYIGAFPFTRMHRPIAVLFAFQIASPPSNSQSSTLPAAPDLPVMVTALYGAAYRRLYAILELWVQLGEVLRYKARKRHDRLFGGPRPFHGNLPFFIFDVDLMRLAMGEQQDSQSPFAFLLTVEQPRRRGSVLPQHVHLESRRFPCDVDSFCLTREYQGWRRRQHQLVAYSYSVDETQPVSSPADGSPVLVKARGRVSAARRSSQGSSIQFERPQQPTTKRRSTAGAAQETIRPLSPSIFFPAASQDTRRSSAKQISARLTLTTPSQFPSLAANLIEKEEESEDEHDEQSESFSPRTPTGEDRPVLTTRLPPQDRRPPSYENFTFESSSDYQYYSGSEETGSEESPTAGRQADYE</sequence>
<keyword evidence="3" id="KW-1185">Reference proteome</keyword>
<name>A0A0G4H4B9_VITBC</name>
<organism evidence="2 3">
    <name type="scientific">Vitrella brassicaformis (strain CCMP3155)</name>
    <dbReference type="NCBI Taxonomy" id="1169540"/>
    <lineage>
        <taxon>Eukaryota</taxon>
        <taxon>Sar</taxon>
        <taxon>Alveolata</taxon>
        <taxon>Colpodellida</taxon>
        <taxon>Vitrellaceae</taxon>
        <taxon>Vitrella</taxon>
    </lineage>
</organism>
<feature type="compositionally biased region" description="Polar residues" evidence="1">
    <location>
        <begin position="503"/>
        <end position="516"/>
    </location>
</feature>
<dbReference type="EMBL" id="CDMY01000989">
    <property type="protein sequence ID" value="CEM38612.1"/>
    <property type="molecule type" value="Genomic_DNA"/>
</dbReference>
<dbReference type="InParanoid" id="A0A0G4H4B9"/>
<reference evidence="2 3" key="1">
    <citation type="submission" date="2014-11" db="EMBL/GenBank/DDBJ databases">
        <authorList>
            <person name="Zhu J."/>
            <person name="Qi W."/>
            <person name="Song R."/>
        </authorList>
    </citation>
    <scope>NUCLEOTIDE SEQUENCE [LARGE SCALE GENOMIC DNA]</scope>
</reference>
<gene>
    <name evidence="2" type="ORF">Vbra_10599</name>
</gene>
<dbReference type="AlphaFoldDB" id="A0A0G4H4B9"/>
<feature type="region of interest" description="Disordered" evidence="1">
    <location>
        <begin position="382"/>
        <end position="434"/>
    </location>
</feature>